<proteinExistence type="predicted"/>
<protein>
    <submittedName>
        <fullName evidence="2">Uncharacterized protein</fullName>
    </submittedName>
</protein>
<accession>A0ABZ0ZH36</accession>
<reference evidence="2 3" key="1">
    <citation type="submission" date="2023-12" db="EMBL/GenBank/DDBJ databases">
        <authorList>
            <person name="Menendez E."/>
            <person name="Kaur S."/>
            <person name="Flores-Felix J.D."/>
            <person name="diCenzo G.C."/>
            <person name="Peix A."/>
            <person name="Velazquez E."/>
        </authorList>
    </citation>
    <scope>NUCLEOTIDE SEQUENCE [LARGE SCALE GENOMIC DNA]</scope>
    <source>
        <strain evidence="2 3">CIP 108029</strain>
    </source>
</reference>
<dbReference type="EMBL" id="CP140635">
    <property type="protein sequence ID" value="WQN38396.1"/>
    <property type="molecule type" value="Genomic_DNA"/>
</dbReference>
<gene>
    <name evidence="2" type="ORF">U5G49_003561</name>
</gene>
<evidence type="ECO:0000256" key="1">
    <source>
        <dbReference type="SAM" id="MobiDB-lite"/>
    </source>
</evidence>
<feature type="region of interest" description="Disordered" evidence="1">
    <location>
        <begin position="155"/>
        <end position="195"/>
    </location>
</feature>
<evidence type="ECO:0000313" key="2">
    <source>
        <dbReference type="EMBL" id="WQN38396.1"/>
    </source>
</evidence>
<dbReference type="Proteomes" id="UP001322785">
    <property type="component" value="Chromosome"/>
</dbReference>
<evidence type="ECO:0000313" key="3">
    <source>
        <dbReference type="Proteomes" id="UP001322785"/>
    </source>
</evidence>
<keyword evidence="3" id="KW-1185">Reference proteome</keyword>
<name>A0ABZ0ZH36_9HYPH</name>
<sequence>MEKPSLGSDLVFHPATHADRVDALRVLANALPGRQPVDMQLMLGAYEVALEGVSRWGLAQATRSILQGSLAHSFMPSPPELRREIDRIMIPHVEARRREAEAARRYKWDEHSKSRALPAPKGDPNAVAKWHAKRNAEKAAAAVKSTSASIDQTLFADKDQRAQRTPADAVSDFISRHDRRHSDALGRTNAKGADQ</sequence>
<feature type="compositionally biased region" description="Basic and acidic residues" evidence="1">
    <location>
        <begin position="174"/>
        <end position="184"/>
    </location>
</feature>
<organism evidence="2 3">
    <name type="scientific">Rhizobium indigoferae</name>
    <dbReference type="NCBI Taxonomy" id="158891"/>
    <lineage>
        <taxon>Bacteria</taxon>
        <taxon>Pseudomonadati</taxon>
        <taxon>Pseudomonadota</taxon>
        <taxon>Alphaproteobacteria</taxon>
        <taxon>Hyphomicrobiales</taxon>
        <taxon>Rhizobiaceae</taxon>
        <taxon>Rhizobium/Agrobacterium group</taxon>
        <taxon>Rhizobium</taxon>
    </lineage>
</organism>
<dbReference type="RefSeq" id="WP_193444244.1">
    <property type="nucleotide sequence ID" value="NZ_BSOQ01000004.1"/>
</dbReference>